<keyword evidence="7" id="KW-0479">Metal-binding</keyword>
<keyword evidence="12" id="KW-0413">Isomerase</keyword>
<name>A0A8J4CIG2_9CHLO</name>
<dbReference type="InterPro" id="IPR011876">
    <property type="entry name" value="IsopentenylPP_isomerase_typ1"/>
</dbReference>
<feature type="domain" description="Nudix hydrolase" evidence="13">
    <location>
        <begin position="133"/>
        <end position="297"/>
    </location>
</feature>
<reference evidence="14" key="1">
    <citation type="journal article" date="2021" name="Proc. Natl. Acad. Sci. U.S.A.">
        <title>Three genomes in the algal genus Volvox reveal the fate of a haploid sex-determining region after a transition to homothallism.</title>
        <authorList>
            <person name="Yamamoto K."/>
            <person name="Hamaji T."/>
            <person name="Kawai-Toyooka H."/>
            <person name="Matsuzaki R."/>
            <person name="Takahashi F."/>
            <person name="Nishimura Y."/>
            <person name="Kawachi M."/>
            <person name="Noguchi H."/>
            <person name="Minakuchi Y."/>
            <person name="Umen J.G."/>
            <person name="Toyoda A."/>
            <person name="Nozaki H."/>
        </authorList>
    </citation>
    <scope>NUCLEOTIDE SEQUENCE</scope>
    <source>
        <strain evidence="14">NIES-3786</strain>
    </source>
</reference>
<evidence type="ECO:0000256" key="2">
    <source>
        <dbReference type="ARBA" id="ARBA00003951"/>
    </source>
</evidence>
<dbReference type="GO" id="GO:0005737">
    <property type="term" value="C:cytoplasm"/>
    <property type="evidence" value="ECO:0007669"/>
    <property type="project" value="TreeGrafter"/>
</dbReference>
<accession>A0A8J4CIG2</accession>
<evidence type="ECO:0000313" key="14">
    <source>
        <dbReference type="EMBL" id="GIL82344.1"/>
    </source>
</evidence>
<dbReference type="Proteomes" id="UP000747110">
    <property type="component" value="Unassembled WGS sequence"/>
</dbReference>
<evidence type="ECO:0000256" key="11">
    <source>
        <dbReference type="ARBA" id="ARBA00023229"/>
    </source>
</evidence>
<dbReference type="AlphaFoldDB" id="A0A8J4CIG2"/>
<dbReference type="EC" id="5.3.3.2" evidence="5"/>
<comment type="cofactor">
    <cofactor evidence="1">
        <name>Mg(2+)</name>
        <dbReference type="ChEBI" id="CHEBI:18420"/>
    </cofactor>
</comment>
<evidence type="ECO:0000256" key="10">
    <source>
        <dbReference type="ARBA" id="ARBA00023098"/>
    </source>
</evidence>
<dbReference type="GO" id="GO:0046872">
    <property type="term" value="F:metal ion binding"/>
    <property type="evidence" value="ECO:0007669"/>
    <property type="project" value="UniProtKB-KW"/>
</dbReference>
<evidence type="ECO:0000256" key="6">
    <source>
        <dbReference type="ARBA" id="ARBA00022516"/>
    </source>
</evidence>
<dbReference type="PANTHER" id="PTHR10885:SF0">
    <property type="entry name" value="ISOPENTENYL-DIPHOSPHATE DELTA-ISOMERASE"/>
    <property type="match status" value="1"/>
</dbReference>
<dbReference type="Pfam" id="PF00293">
    <property type="entry name" value="NUDIX"/>
    <property type="match status" value="1"/>
</dbReference>
<comment type="function">
    <text evidence="2">Catalyzes the 1,3-allylic rearrangement of the homoallylic substrate isopentenyl (IPP) to its highly electrophilic allylic isomer, dimethylallyl diphosphate (DMAPP).</text>
</comment>
<proteinExistence type="inferred from homology"/>
<keyword evidence="9" id="KW-0752">Steroid biosynthesis</keyword>
<evidence type="ECO:0000256" key="1">
    <source>
        <dbReference type="ARBA" id="ARBA00001946"/>
    </source>
</evidence>
<organism evidence="14 15">
    <name type="scientific">Volvox reticuliferus</name>
    <dbReference type="NCBI Taxonomy" id="1737510"/>
    <lineage>
        <taxon>Eukaryota</taxon>
        <taxon>Viridiplantae</taxon>
        <taxon>Chlorophyta</taxon>
        <taxon>core chlorophytes</taxon>
        <taxon>Chlorophyceae</taxon>
        <taxon>CS clade</taxon>
        <taxon>Chlamydomonadales</taxon>
        <taxon>Volvocaceae</taxon>
        <taxon>Volvox</taxon>
    </lineage>
</organism>
<dbReference type="UniPathway" id="UPA00059">
    <property type="reaction ID" value="UER00104"/>
</dbReference>
<dbReference type="PANTHER" id="PTHR10885">
    <property type="entry name" value="ISOPENTENYL-DIPHOSPHATE DELTA-ISOMERASE"/>
    <property type="match status" value="1"/>
</dbReference>
<feature type="non-terminal residue" evidence="14">
    <location>
        <position position="1"/>
    </location>
</feature>
<dbReference type="InterPro" id="IPR000086">
    <property type="entry name" value="NUDIX_hydrolase_dom"/>
</dbReference>
<sequence length="329" mass="36734">RVCTTTRIGATYLEKIGDRLSMRFMRSQQWNSRTQARTNSSGGSWSMLSAAILSNRRIAARYSESLRQPFEVARSSAARGGMAGASTWAGTGLSQQDFMERDECLIVDESDVIVGTANKHDCHRFIPAQPRGLLHRAFSVFLFSPDGKLLLQQRAASKVTFPSVWTNTCCSHPLAGQDPNEVDSADRIADGSVPGIKAAAVRKLGHELGIPPDQVPAASFTFLTRVHYCAGDVHTYGPQAEWGEHEIDYVLFVRPMQPVSLAPNPDEVDDVRYVDRMELAAMMDPESGLRWSPWFRILADRFLDAWWLDLDATLEGSKHRDYDTIHHIL</sequence>
<dbReference type="EMBL" id="BNCP01000024">
    <property type="protein sequence ID" value="GIL82344.1"/>
    <property type="molecule type" value="Genomic_DNA"/>
</dbReference>
<dbReference type="NCBIfam" id="TIGR02150">
    <property type="entry name" value="IPP_isom_1"/>
    <property type="match status" value="1"/>
</dbReference>
<dbReference type="Gene3D" id="3.90.79.10">
    <property type="entry name" value="Nucleoside Triphosphate Pyrophosphohydrolase"/>
    <property type="match status" value="1"/>
</dbReference>
<comment type="pathway">
    <text evidence="3">Isoprenoid biosynthesis; dimethylallyl diphosphate biosynthesis; dimethylallyl diphosphate from isopentenyl diphosphate: step 1/1.</text>
</comment>
<dbReference type="PROSITE" id="PS51462">
    <property type="entry name" value="NUDIX"/>
    <property type="match status" value="1"/>
</dbReference>
<evidence type="ECO:0000259" key="13">
    <source>
        <dbReference type="PROSITE" id="PS51462"/>
    </source>
</evidence>
<gene>
    <name evidence="14" type="ORF">Vretifemale_11276</name>
</gene>
<evidence type="ECO:0000256" key="9">
    <source>
        <dbReference type="ARBA" id="ARBA00022955"/>
    </source>
</evidence>
<dbReference type="InterPro" id="IPR015797">
    <property type="entry name" value="NUDIX_hydrolase-like_dom_sf"/>
</dbReference>
<dbReference type="SUPFAM" id="SSF55811">
    <property type="entry name" value="Nudix"/>
    <property type="match status" value="1"/>
</dbReference>
<evidence type="ECO:0000256" key="5">
    <source>
        <dbReference type="ARBA" id="ARBA00012057"/>
    </source>
</evidence>
<dbReference type="FunFam" id="3.90.79.10:FF:000012">
    <property type="entry name" value="Isopentenyl-diphosphate Delta-isomerase 1"/>
    <property type="match status" value="1"/>
</dbReference>
<protein>
    <recommendedName>
        <fullName evidence="5">isopentenyl-diphosphate Delta-isomerase</fullName>
        <ecNumber evidence="5">5.3.3.2</ecNumber>
    </recommendedName>
</protein>
<dbReference type="OrthoDB" id="510307at2759"/>
<evidence type="ECO:0000256" key="7">
    <source>
        <dbReference type="ARBA" id="ARBA00022723"/>
    </source>
</evidence>
<keyword evidence="6" id="KW-0444">Lipid biosynthesis</keyword>
<dbReference type="GO" id="GO:0050992">
    <property type="term" value="P:dimethylallyl diphosphate biosynthetic process"/>
    <property type="evidence" value="ECO:0007669"/>
    <property type="project" value="UniProtKB-UniPathway"/>
</dbReference>
<evidence type="ECO:0000256" key="3">
    <source>
        <dbReference type="ARBA" id="ARBA00004826"/>
    </source>
</evidence>
<dbReference type="GO" id="GO:0006694">
    <property type="term" value="P:steroid biosynthetic process"/>
    <property type="evidence" value="ECO:0007669"/>
    <property type="project" value="UniProtKB-KW"/>
</dbReference>
<keyword evidence="8" id="KW-0460">Magnesium</keyword>
<dbReference type="GO" id="GO:0004452">
    <property type="term" value="F:isopentenyl-diphosphate delta-isomerase activity"/>
    <property type="evidence" value="ECO:0007669"/>
    <property type="project" value="UniProtKB-EC"/>
</dbReference>
<dbReference type="CDD" id="cd02885">
    <property type="entry name" value="NUDIX_IPP_Isomerase"/>
    <property type="match status" value="1"/>
</dbReference>
<evidence type="ECO:0000256" key="4">
    <source>
        <dbReference type="ARBA" id="ARBA00007579"/>
    </source>
</evidence>
<keyword evidence="11" id="KW-0414">Isoprene biosynthesis</keyword>
<comment type="similarity">
    <text evidence="4">Belongs to the IPP isomerase type 1 family.</text>
</comment>
<keyword evidence="10" id="KW-0443">Lipid metabolism</keyword>
<comment type="caution">
    <text evidence="14">The sequence shown here is derived from an EMBL/GenBank/DDBJ whole genome shotgun (WGS) entry which is preliminary data.</text>
</comment>
<evidence type="ECO:0000313" key="15">
    <source>
        <dbReference type="Proteomes" id="UP000747110"/>
    </source>
</evidence>
<evidence type="ECO:0000256" key="12">
    <source>
        <dbReference type="ARBA" id="ARBA00023235"/>
    </source>
</evidence>
<keyword evidence="15" id="KW-1185">Reference proteome</keyword>
<dbReference type="GO" id="GO:0009240">
    <property type="term" value="P:isopentenyl diphosphate biosynthetic process"/>
    <property type="evidence" value="ECO:0007669"/>
    <property type="project" value="TreeGrafter"/>
</dbReference>
<evidence type="ECO:0000256" key="8">
    <source>
        <dbReference type="ARBA" id="ARBA00022842"/>
    </source>
</evidence>